<evidence type="ECO:0000256" key="1">
    <source>
        <dbReference type="SAM" id="Phobius"/>
    </source>
</evidence>
<keyword evidence="3" id="KW-1185">Reference proteome</keyword>
<keyword evidence="1" id="KW-0472">Membrane</keyword>
<dbReference type="AlphaFoldDB" id="W9H939"/>
<organism evidence="2 3">
    <name type="scientific">Skermanella stibiiresistens SB22</name>
    <dbReference type="NCBI Taxonomy" id="1385369"/>
    <lineage>
        <taxon>Bacteria</taxon>
        <taxon>Pseudomonadati</taxon>
        <taxon>Pseudomonadota</taxon>
        <taxon>Alphaproteobacteria</taxon>
        <taxon>Rhodospirillales</taxon>
        <taxon>Azospirillaceae</taxon>
        <taxon>Skermanella</taxon>
    </lineage>
</organism>
<keyword evidence="1" id="KW-1133">Transmembrane helix</keyword>
<gene>
    <name evidence="2" type="ORF">N825_00315</name>
</gene>
<protein>
    <submittedName>
        <fullName evidence="2">Uncharacterized protein</fullName>
    </submittedName>
</protein>
<sequence>MANLGYVRTPLLDGAWGFFTMILLALGKRRMTHWSMAMDCGSIRIASSVTQPMGKPWHWVLSQLFARRRIVWNAEF</sequence>
<dbReference type="EMBL" id="AVFL01000001">
    <property type="protein sequence ID" value="EWY42780.1"/>
    <property type="molecule type" value="Genomic_DNA"/>
</dbReference>
<evidence type="ECO:0000313" key="2">
    <source>
        <dbReference type="EMBL" id="EWY42780.1"/>
    </source>
</evidence>
<accession>W9H939</accession>
<comment type="caution">
    <text evidence="2">The sequence shown here is derived from an EMBL/GenBank/DDBJ whole genome shotgun (WGS) entry which is preliminary data.</text>
</comment>
<dbReference type="Proteomes" id="UP000019486">
    <property type="component" value="Unassembled WGS sequence"/>
</dbReference>
<proteinExistence type="predicted"/>
<name>W9H939_9PROT</name>
<keyword evidence="1" id="KW-0812">Transmembrane</keyword>
<reference evidence="2 3" key="1">
    <citation type="submission" date="2013-08" db="EMBL/GenBank/DDBJ databases">
        <title>The genome sequence of Skermanella stibiiresistens.</title>
        <authorList>
            <person name="Zhu W."/>
            <person name="Wang G."/>
        </authorList>
    </citation>
    <scope>NUCLEOTIDE SEQUENCE [LARGE SCALE GENOMIC DNA]</scope>
    <source>
        <strain evidence="2 3">SB22</strain>
    </source>
</reference>
<feature type="transmembrane region" description="Helical" evidence="1">
    <location>
        <begin position="6"/>
        <end position="26"/>
    </location>
</feature>
<evidence type="ECO:0000313" key="3">
    <source>
        <dbReference type="Proteomes" id="UP000019486"/>
    </source>
</evidence>